<gene>
    <name evidence="2" type="ORF">TWF694_000219</name>
</gene>
<reference evidence="2 3" key="1">
    <citation type="submission" date="2019-10" db="EMBL/GenBank/DDBJ databases">
        <authorList>
            <person name="Palmer J.M."/>
        </authorList>
    </citation>
    <scope>NUCLEOTIDE SEQUENCE [LARGE SCALE GENOMIC DNA]</scope>
    <source>
        <strain evidence="2 3">TWF694</strain>
    </source>
</reference>
<keyword evidence="1" id="KW-0732">Signal</keyword>
<dbReference type="Proteomes" id="UP001365542">
    <property type="component" value="Unassembled WGS sequence"/>
</dbReference>
<comment type="caution">
    <text evidence="2">The sequence shown here is derived from an EMBL/GenBank/DDBJ whole genome shotgun (WGS) entry which is preliminary data.</text>
</comment>
<protein>
    <recommendedName>
        <fullName evidence="4">Extracellular membrane protein CFEM domain-containing protein</fullName>
    </recommendedName>
</protein>
<evidence type="ECO:0000256" key="1">
    <source>
        <dbReference type="SAM" id="SignalP"/>
    </source>
</evidence>
<evidence type="ECO:0008006" key="4">
    <source>
        <dbReference type="Google" id="ProtNLM"/>
    </source>
</evidence>
<feature type="signal peptide" evidence="1">
    <location>
        <begin position="1"/>
        <end position="17"/>
    </location>
</feature>
<dbReference type="EMBL" id="JAVHJO010000001">
    <property type="protein sequence ID" value="KAK6543473.1"/>
    <property type="molecule type" value="Genomic_DNA"/>
</dbReference>
<evidence type="ECO:0000313" key="3">
    <source>
        <dbReference type="Proteomes" id="UP001365542"/>
    </source>
</evidence>
<sequence length="96" mass="9699">MKVTSILFLAVAAIVSAQDLPGVDPCVGKCIRDALATVGCTGTIEQITACGCKADIKQKLLVPVINCASAAKCSTAAIIQAQAITDKQCQALAGGH</sequence>
<proteinExistence type="predicted"/>
<dbReference type="AlphaFoldDB" id="A0AAV9XN02"/>
<feature type="chain" id="PRO_5043900472" description="Extracellular membrane protein CFEM domain-containing protein" evidence="1">
    <location>
        <begin position="18"/>
        <end position="96"/>
    </location>
</feature>
<keyword evidence="3" id="KW-1185">Reference proteome</keyword>
<evidence type="ECO:0000313" key="2">
    <source>
        <dbReference type="EMBL" id="KAK6543473.1"/>
    </source>
</evidence>
<organism evidence="2 3">
    <name type="scientific">Orbilia ellipsospora</name>
    <dbReference type="NCBI Taxonomy" id="2528407"/>
    <lineage>
        <taxon>Eukaryota</taxon>
        <taxon>Fungi</taxon>
        <taxon>Dikarya</taxon>
        <taxon>Ascomycota</taxon>
        <taxon>Pezizomycotina</taxon>
        <taxon>Orbiliomycetes</taxon>
        <taxon>Orbiliales</taxon>
        <taxon>Orbiliaceae</taxon>
        <taxon>Orbilia</taxon>
    </lineage>
</organism>
<name>A0AAV9XN02_9PEZI</name>
<accession>A0AAV9XN02</accession>